<sequence length="23" mass="2851">MRHVRRNKELLVLCFTFRTCLTL</sequence>
<gene>
    <name evidence="1" type="ORF">Gotri_012545</name>
</gene>
<evidence type="ECO:0000313" key="1">
    <source>
        <dbReference type="EMBL" id="MBA0763015.1"/>
    </source>
</evidence>
<dbReference type="AlphaFoldDB" id="A0A7J9DRM6"/>
<keyword evidence="2" id="KW-1185">Reference proteome</keyword>
<name>A0A7J9DRM6_9ROSI</name>
<dbReference type="Proteomes" id="UP000593568">
    <property type="component" value="Unassembled WGS sequence"/>
</dbReference>
<comment type="caution">
    <text evidence="1">The sequence shown here is derived from an EMBL/GenBank/DDBJ whole genome shotgun (WGS) entry which is preliminary data.</text>
</comment>
<protein>
    <submittedName>
        <fullName evidence="1">Uncharacterized protein</fullName>
    </submittedName>
</protein>
<reference evidence="1 2" key="1">
    <citation type="journal article" date="2019" name="Genome Biol. Evol.">
        <title>Insights into the evolution of the New World diploid cottons (Gossypium, subgenus Houzingenia) based on genome sequencing.</title>
        <authorList>
            <person name="Grover C.E."/>
            <person name="Arick M.A. 2nd"/>
            <person name="Thrash A."/>
            <person name="Conover J.L."/>
            <person name="Sanders W.S."/>
            <person name="Peterson D.G."/>
            <person name="Frelichowski J.E."/>
            <person name="Scheffler J.A."/>
            <person name="Scheffler B.E."/>
            <person name="Wendel J.F."/>
        </authorList>
    </citation>
    <scope>NUCLEOTIDE SEQUENCE [LARGE SCALE GENOMIC DNA]</scope>
    <source>
        <strain evidence="1">8</strain>
        <tissue evidence="1">Leaf</tissue>
    </source>
</reference>
<evidence type="ECO:0000313" key="2">
    <source>
        <dbReference type="Proteomes" id="UP000593568"/>
    </source>
</evidence>
<dbReference type="EMBL" id="JABEZW010000004">
    <property type="protein sequence ID" value="MBA0763015.1"/>
    <property type="molecule type" value="Genomic_DNA"/>
</dbReference>
<accession>A0A7J9DRM6</accession>
<proteinExistence type="predicted"/>
<organism evidence="1 2">
    <name type="scientific">Gossypium trilobum</name>
    <dbReference type="NCBI Taxonomy" id="34281"/>
    <lineage>
        <taxon>Eukaryota</taxon>
        <taxon>Viridiplantae</taxon>
        <taxon>Streptophyta</taxon>
        <taxon>Embryophyta</taxon>
        <taxon>Tracheophyta</taxon>
        <taxon>Spermatophyta</taxon>
        <taxon>Magnoliopsida</taxon>
        <taxon>eudicotyledons</taxon>
        <taxon>Gunneridae</taxon>
        <taxon>Pentapetalae</taxon>
        <taxon>rosids</taxon>
        <taxon>malvids</taxon>
        <taxon>Malvales</taxon>
        <taxon>Malvaceae</taxon>
        <taxon>Malvoideae</taxon>
        <taxon>Gossypium</taxon>
    </lineage>
</organism>